<organism evidence="1 2">
    <name type="scientific">Desulfoluna limicola</name>
    <dbReference type="NCBI Taxonomy" id="2810562"/>
    <lineage>
        <taxon>Bacteria</taxon>
        <taxon>Pseudomonadati</taxon>
        <taxon>Thermodesulfobacteriota</taxon>
        <taxon>Desulfobacteria</taxon>
        <taxon>Desulfobacterales</taxon>
        <taxon>Desulfolunaceae</taxon>
        <taxon>Desulfoluna</taxon>
    </lineage>
</organism>
<gene>
    <name evidence="1" type="ORF">DSLASN_31520</name>
</gene>
<dbReference type="EMBL" id="AP024488">
    <property type="protein sequence ID" value="BCS97520.1"/>
    <property type="molecule type" value="Genomic_DNA"/>
</dbReference>
<proteinExistence type="predicted"/>
<dbReference type="Proteomes" id="UP001320148">
    <property type="component" value="Chromosome"/>
</dbReference>
<sequence>MEKGGRKIRSEAGDIHLIGNVKRDKGESLGRVVDHRCVLLKYWVPRLPGPAKKHHNGTPMKSHD</sequence>
<reference evidence="1 2" key="1">
    <citation type="submission" date="2021-02" db="EMBL/GenBank/DDBJ databases">
        <title>Complete genome of Desulfoluna sp. strain ASN36.</title>
        <authorList>
            <person name="Takahashi A."/>
            <person name="Kojima H."/>
            <person name="Fukui M."/>
        </authorList>
    </citation>
    <scope>NUCLEOTIDE SEQUENCE [LARGE SCALE GENOMIC DNA]</scope>
    <source>
        <strain evidence="1 2">ASN36</strain>
    </source>
</reference>
<keyword evidence="2" id="KW-1185">Reference proteome</keyword>
<accession>A0ABM7PIW2</accession>
<evidence type="ECO:0000313" key="1">
    <source>
        <dbReference type="EMBL" id="BCS97520.1"/>
    </source>
</evidence>
<protein>
    <submittedName>
        <fullName evidence="1">Uncharacterized protein</fullName>
    </submittedName>
</protein>
<name>A0ABM7PIW2_9BACT</name>
<evidence type="ECO:0000313" key="2">
    <source>
        <dbReference type="Proteomes" id="UP001320148"/>
    </source>
</evidence>